<keyword evidence="3" id="KW-1185">Reference proteome</keyword>
<keyword evidence="1" id="KW-1133">Transmembrane helix</keyword>
<dbReference type="InterPro" id="IPR023346">
    <property type="entry name" value="Lysozyme-like_dom_sf"/>
</dbReference>
<dbReference type="Proteomes" id="UP000827517">
    <property type="component" value="Segment"/>
</dbReference>
<protein>
    <submittedName>
        <fullName evidence="2">Endolysin</fullName>
    </submittedName>
</protein>
<dbReference type="SUPFAM" id="SSF53955">
    <property type="entry name" value="Lysozyme-like"/>
    <property type="match status" value="1"/>
</dbReference>
<dbReference type="RefSeq" id="YP_010667902.1">
    <property type="nucleotide sequence ID" value="NC_070952.1"/>
</dbReference>
<dbReference type="Gene3D" id="1.10.530.10">
    <property type="match status" value="1"/>
</dbReference>
<dbReference type="GeneID" id="77944029"/>
<accession>A0AAE7X0M2</accession>
<gene>
    <name evidence="2" type="primary">148</name>
    <name evidence="2" type="ORF">AH04_148</name>
</gene>
<keyword evidence="1" id="KW-0472">Membrane</keyword>
<dbReference type="EMBL" id="MZ501267">
    <property type="protein sequence ID" value="QZA70624.1"/>
    <property type="molecule type" value="Genomic_DNA"/>
</dbReference>
<evidence type="ECO:0000313" key="3">
    <source>
        <dbReference type="Proteomes" id="UP000827517"/>
    </source>
</evidence>
<reference evidence="2" key="1">
    <citation type="submission" date="2021-07" db="EMBL/GenBank/DDBJ databases">
        <authorList>
            <person name="Roth S.J."/>
            <person name="Krukonis G.P."/>
            <person name="Delesalle V.A."/>
        </authorList>
    </citation>
    <scope>NUCLEOTIDE SEQUENCE</scope>
</reference>
<sequence length="295" mass="32962">MYEKIINVYLFRQILSLCKRKVIILLTNFKPIGTKMKPTNILSIVLAMVLVWMGSLSAAHASVGAKPNDYTKKVMSERFNKVKADLYYASKTTGMDMGDLTAIASIESDLRTSAQSRHSSASGMLGHTKGTWAADRKTYHTQVGLSSNVARSNARASLLIGAAGLMDSKRYLVERTHLSESQVKLGDQYMTHFLGRDMAVRVLNSNSNTPMSRLVKISKGNYGLFVKPNGKVRTAREFRTFLNTIVEQERAAYIEQIKQYKTAQRTKDIKRDFPTADDELLMAQANTAQYIGWGS</sequence>
<proteinExistence type="predicted"/>
<evidence type="ECO:0000256" key="1">
    <source>
        <dbReference type="SAM" id="Phobius"/>
    </source>
</evidence>
<evidence type="ECO:0000313" key="2">
    <source>
        <dbReference type="EMBL" id="QZA70624.1"/>
    </source>
</evidence>
<name>A0AAE7X0M2_9CAUD</name>
<dbReference type="KEGG" id="vg:77944029"/>
<organism evidence="2 3">
    <name type="scientific">Erwinia phage AH04</name>
    <dbReference type="NCBI Taxonomy" id="2869569"/>
    <lineage>
        <taxon>Viruses</taxon>
        <taxon>Duplodnaviria</taxon>
        <taxon>Heunggongvirae</taxon>
        <taxon>Uroviricota</taxon>
        <taxon>Caudoviricetes</taxon>
        <taxon>Chimalliviridae</taxon>
        <taxon>Meadowvirus</taxon>
        <taxon>Meadowvirus AH04</taxon>
    </lineage>
</organism>
<keyword evidence="1" id="KW-0812">Transmembrane</keyword>
<feature type="transmembrane region" description="Helical" evidence="1">
    <location>
        <begin position="41"/>
        <end position="63"/>
    </location>
</feature>